<organism evidence="4 5">
    <name type="scientific">Strongyloides papillosus</name>
    <name type="common">Intestinal threadworm</name>
    <dbReference type="NCBI Taxonomy" id="174720"/>
    <lineage>
        <taxon>Eukaryota</taxon>
        <taxon>Metazoa</taxon>
        <taxon>Ecdysozoa</taxon>
        <taxon>Nematoda</taxon>
        <taxon>Chromadorea</taxon>
        <taxon>Rhabditida</taxon>
        <taxon>Tylenchina</taxon>
        <taxon>Panagrolaimomorpha</taxon>
        <taxon>Strongyloidoidea</taxon>
        <taxon>Strongyloididae</taxon>
        <taxon>Strongyloides</taxon>
    </lineage>
</organism>
<sequence length="383" mass="44279">MKPKDEKGDFTKMNSGKKRIMNNGSMLLTLQENEELFNLLDIDEYSICCGICRIFKTNKHFSPGWEMIGDGVVVYTKDYSKKLYSLKLFCLTTKKCVWEYILHTNFMPVFGFERIDTLEFESKGSIYCINFSNHSEAQLFYTLFKKKFERDDKRQLINGKKITENDIPSSSEFSYLNMDCTKSDKVSNINSNNKIIRDTDQSVKELLEAAGFDYLKIKEKDLKFARTFVEEYEKRKNESKAKLVLNNGLISPLSNIKLEDDNFKMIPTSFNEEEVTTSNKTLPIPPPLPPSTDGKRNNISKNSDNFRLSSNNDDKCIDLMEQIKHGKKLKHVDDTVKLQQSSKEENSTDLNTSLTEALRKVMNERRRKISESDSSSSSTEDWN</sequence>
<name>A0A0N5CC99_STREA</name>
<protein>
    <submittedName>
        <fullName evidence="5">WH1 domain-containing protein</fullName>
    </submittedName>
</protein>
<evidence type="ECO:0000259" key="3">
    <source>
        <dbReference type="PROSITE" id="PS51082"/>
    </source>
</evidence>
<reference evidence="5" key="1">
    <citation type="submission" date="2017-02" db="UniProtKB">
        <authorList>
            <consortium name="WormBaseParasite"/>
        </authorList>
    </citation>
    <scope>IDENTIFICATION</scope>
</reference>
<dbReference type="Gene3D" id="2.30.29.30">
    <property type="entry name" value="Pleckstrin-homology domain (PH domain)/Phosphotyrosine-binding domain (PTB)"/>
    <property type="match status" value="1"/>
</dbReference>
<evidence type="ECO:0000313" key="4">
    <source>
        <dbReference type="Proteomes" id="UP000046392"/>
    </source>
</evidence>
<dbReference type="WBParaSite" id="SPAL_0001550800.1">
    <property type="protein sequence ID" value="SPAL_0001550800.1"/>
    <property type="gene ID" value="SPAL_0001550800"/>
</dbReference>
<evidence type="ECO:0000256" key="1">
    <source>
        <dbReference type="SAM" id="MobiDB-lite"/>
    </source>
</evidence>
<feature type="domain" description="WH2" evidence="3">
    <location>
        <begin position="318"/>
        <end position="332"/>
    </location>
</feature>
<feature type="compositionally biased region" description="Low complexity" evidence="1">
    <location>
        <begin position="372"/>
        <end position="383"/>
    </location>
</feature>
<feature type="region of interest" description="Disordered" evidence="1">
    <location>
        <begin position="338"/>
        <end position="383"/>
    </location>
</feature>
<dbReference type="InterPro" id="IPR011993">
    <property type="entry name" value="PH-like_dom_sf"/>
</dbReference>
<accession>A0A0N5CC99</accession>
<proteinExistence type="predicted"/>
<dbReference type="PROSITE" id="PS51082">
    <property type="entry name" value="WH2"/>
    <property type="match status" value="1"/>
</dbReference>
<dbReference type="InterPro" id="IPR000697">
    <property type="entry name" value="WH1/EVH1_dom"/>
</dbReference>
<dbReference type="Proteomes" id="UP000046392">
    <property type="component" value="Unplaced"/>
</dbReference>
<evidence type="ECO:0000259" key="2">
    <source>
        <dbReference type="PROSITE" id="PS50229"/>
    </source>
</evidence>
<feature type="compositionally biased region" description="Polar residues" evidence="1">
    <location>
        <begin position="297"/>
        <end position="311"/>
    </location>
</feature>
<dbReference type="SUPFAM" id="SSF50729">
    <property type="entry name" value="PH domain-like"/>
    <property type="match status" value="1"/>
</dbReference>
<dbReference type="Pfam" id="PF00568">
    <property type="entry name" value="WH1"/>
    <property type="match status" value="1"/>
</dbReference>
<feature type="region of interest" description="Disordered" evidence="1">
    <location>
        <begin position="274"/>
        <end position="311"/>
    </location>
</feature>
<evidence type="ECO:0000313" key="5">
    <source>
        <dbReference type="WBParaSite" id="SPAL_0001550800.1"/>
    </source>
</evidence>
<dbReference type="GO" id="GO:0003779">
    <property type="term" value="F:actin binding"/>
    <property type="evidence" value="ECO:0007669"/>
    <property type="project" value="InterPro"/>
</dbReference>
<keyword evidence="4" id="KW-1185">Reference proteome</keyword>
<dbReference type="STRING" id="174720.A0A0N5CC99"/>
<feature type="domain" description="WH1" evidence="2">
    <location>
        <begin position="39"/>
        <end position="151"/>
    </location>
</feature>
<dbReference type="InterPro" id="IPR003124">
    <property type="entry name" value="WH2_dom"/>
</dbReference>
<dbReference type="AlphaFoldDB" id="A0A0N5CC99"/>
<dbReference type="PROSITE" id="PS50229">
    <property type="entry name" value="WH1"/>
    <property type="match status" value="1"/>
</dbReference>